<dbReference type="Gene3D" id="3.40.50.1820">
    <property type="entry name" value="alpha/beta hydrolase"/>
    <property type="match status" value="1"/>
</dbReference>
<keyword evidence="4" id="KW-1185">Reference proteome</keyword>
<organism evidence="3 4">
    <name type="scientific">Kurthia gibsonii</name>
    <dbReference type="NCBI Taxonomy" id="33946"/>
    <lineage>
        <taxon>Bacteria</taxon>
        <taxon>Bacillati</taxon>
        <taxon>Bacillota</taxon>
        <taxon>Bacilli</taxon>
        <taxon>Bacillales</taxon>
        <taxon>Caryophanaceae</taxon>
        <taxon>Kurthia</taxon>
    </lineage>
</organism>
<evidence type="ECO:0000256" key="1">
    <source>
        <dbReference type="SAM" id="SignalP"/>
    </source>
</evidence>
<dbReference type="InterPro" id="IPR022742">
    <property type="entry name" value="Hydrolase_4"/>
</dbReference>
<dbReference type="GO" id="GO:0016787">
    <property type="term" value="F:hydrolase activity"/>
    <property type="evidence" value="ECO:0007669"/>
    <property type="project" value="UniProtKB-KW"/>
</dbReference>
<dbReference type="SUPFAM" id="SSF53474">
    <property type="entry name" value="alpha/beta-Hydrolases"/>
    <property type="match status" value="1"/>
</dbReference>
<dbReference type="InterPro" id="IPR052920">
    <property type="entry name" value="DNA-binding_regulatory"/>
</dbReference>
<accession>A0ABU9LJW5</accession>
<dbReference type="Proteomes" id="UP001398420">
    <property type="component" value="Unassembled WGS sequence"/>
</dbReference>
<dbReference type="Pfam" id="PF12146">
    <property type="entry name" value="Hydrolase_4"/>
    <property type="match status" value="1"/>
</dbReference>
<dbReference type="PANTHER" id="PTHR43358">
    <property type="entry name" value="ALPHA/BETA-HYDROLASE"/>
    <property type="match status" value="1"/>
</dbReference>
<sequence length="328" mass="37628">MKKKWPLLASVVASAASASIAALGYTISNRVMYMKQKDEQFIWNREVQSNRLDEDWFTHVAKESFIVQSPNGYPITCHKIQSTTSLNTIIILHGVTETHINSLKYAQVFARLGYNIIVYDQRRHGKTDGKTTSYGFYEKYDLQAVVEAVRSQMTHDALLGIQGESMGAATTLQYGGLDDTLFDFIIADCAFSTFEKQLHHVLMRDTPIKTAYAVKLADFFIQKRDGYTLREVAPIEAVQKISKPILYIHSLEDTYIPHTMSEALHAAKPENTRLVLFEKGEHAQSFNEQPFDYEKEIIKFLVDFHISYLPQDYQFPQKKRRTRIIQPA</sequence>
<gene>
    <name evidence="3" type="ORF">AAF454_01885</name>
</gene>
<dbReference type="RefSeq" id="WP_082701451.1">
    <property type="nucleotide sequence ID" value="NZ_JALKQX010000001.1"/>
</dbReference>
<evidence type="ECO:0000313" key="3">
    <source>
        <dbReference type="EMBL" id="MEL5987172.1"/>
    </source>
</evidence>
<dbReference type="EMBL" id="JBCEWA010000001">
    <property type="protein sequence ID" value="MEL5987172.1"/>
    <property type="molecule type" value="Genomic_DNA"/>
</dbReference>
<feature type="signal peptide" evidence="1">
    <location>
        <begin position="1"/>
        <end position="21"/>
    </location>
</feature>
<reference evidence="3 4" key="1">
    <citation type="submission" date="2024-04" db="EMBL/GenBank/DDBJ databases">
        <authorList>
            <person name="Wu Y.S."/>
            <person name="Zhang L."/>
        </authorList>
    </citation>
    <scope>NUCLEOTIDE SEQUENCE [LARGE SCALE GENOMIC DNA]</scope>
    <source>
        <strain evidence="3 4">KG-01</strain>
    </source>
</reference>
<keyword evidence="3" id="KW-0378">Hydrolase</keyword>
<dbReference type="InterPro" id="IPR029058">
    <property type="entry name" value="AB_hydrolase_fold"/>
</dbReference>
<dbReference type="PANTHER" id="PTHR43358:SF5">
    <property type="entry name" value="EXPORTED PROTEIN"/>
    <property type="match status" value="1"/>
</dbReference>
<evidence type="ECO:0000313" key="4">
    <source>
        <dbReference type="Proteomes" id="UP001398420"/>
    </source>
</evidence>
<protein>
    <submittedName>
        <fullName evidence="3">Alpha/beta hydrolase</fullName>
    </submittedName>
</protein>
<keyword evidence="1" id="KW-0732">Signal</keyword>
<proteinExistence type="predicted"/>
<name>A0ABU9LJW5_9BACL</name>
<evidence type="ECO:0000259" key="2">
    <source>
        <dbReference type="Pfam" id="PF12146"/>
    </source>
</evidence>
<comment type="caution">
    <text evidence="3">The sequence shown here is derived from an EMBL/GenBank/DDBJ whole genome shotgun (WGS) entry which is preliminary data.</text>
</comment>
<feature type="domain" description="Serine aminopeptidase S33" evidence="2">
    <location>
        <begin position="88"/>
        <end position="185"/>
    </location>
</feature>
<feature type="chain" id="PRO_5046985550" evidence="1">
    <location>
        <begin position="22"/>
        <end position="328"/>
    </location>
</feature>